<dbReference type="GO" id="GO:0005886">
    <property type="term" value="C:plasma membrane"/>
    <property type="evidence" value="ECO:0007669"/>
    <property type="project" value="UniProtKB-SubCell"/>
</dbReference>
<feature type="transmembrane region" description="Helical" evidence="7">
    <location>
        <begin position="24"/>
        <end position="44"/>
    </location>
</feature>
<dbReference type="AlphaFoldDB" id="A0A919RJT5"/>
<gene>
    <name evidence="9" type="ORF">Ssi02_38900</name>
</gene>
<organism evidence="9 10">
    <name type="scientific">Sinosporangium siamense</name>
    <dbReference type="NCBI Taxonomy" id="1367973"/>
    <lineage>
        <taxon>Bacteria</taxon>
        <taxon>Bacillati</taxon>
        <taxon>Actinomycetota</taxon>
        <taxon>Actinomycetes</taxon>
        <taxon>Streptosporangiales</taxon>
        <taxon>Streptosporangiaceae</taxon>
        <taxon>Sinosporangium</taxon>
    </lineage>
</organism>
<comment type="subcellular location">
    <subcellularLocation>
        <location evidence="1">Cell membrane</location>
        <topology evidence="1">Multi-pass membrane protein</topology>
    </subcellularLocation>
</comment>
<keyword evidence="5 7" id="KW-0472">Membrane</keyword>
<protein>
    <recommendedName>
        <fullName evidence="8">Integral membrane bound transporter domain-containing protein</fullName>
    </recommendedName>
</protein>
<evidence type="ECO:0000256" key="5">
    <source>
        <dbReference type="ARBA" id="ARBA00023136"/>
    </source>
</evidence>
<feature type="transmembrane region" description="Helical" evidence="7">
    <location>
        <begin position="140"/>
        <end position="160"/>
    </location>
</feature>
<dbReference type="EMBL" id="BOOW01000023">
    <property type="protein sequence ID" value="GII93659.1"/>
    <property type="molecule type" value="Genomic_DNA"/>
</dbReference>
<dbReference type="PANTHER" id="PTHR30509:SF9">
    <property type="entry name" value="MULTIDRUG RESISTANCE PROTEIN MDTO"/>
    <property type="match status" value="1"/>
</dbReference>
<sequence>MGAAMRKVVRALRAGYTLPSRPPWAHGLVCGIAVAVPLLVGALLGRPHEGATMALGAYLVAFGDASGIPYGARSRRLLRLTLFVTLGVAVGELVTPVPWLAVVVLGLLAVAGARWAWIGLPPVLGGVLTFFEGFHPEEGLRLPLTALGGLLLSVLVLAPWPTRRMRPLREAFDTAFERLADLIEAGAGDPLPDEQWQRLRRAASDALDDAKTAYAYYSAPTAALDRAPERLMQALVRVFDETVALRGLRSAAGEKVKSTAWRVALDRTMTAQADALRGLARGGGPGIPAEALAHAAGLAAETENVRARARAGRERLTASANLGQVLRSADRLVLAVRAAASLAAESVRFRPGLPRLPRPAWGWWGRGEGDHAVRLGAITAVAVAVMVGIHGDFGKWFVLTVLVSLRPTYGDTVDRVTLRIAGTALGSVAAAVLLALAPGPYTLVAIVFVAAAIGFALRAVSYGYWAIFSTPLVMLLSDYATPLGWEAAEIRVLLTVGGGLLALIGARLLWPHGERVRLPPRVADMLDAHAALARALAGQRVAGFEDLVDQAARAAGRVTESLDRLAKEPGGKAPEALRSAVAYAGRVRDDTLTLAAVQRASEAGSGRASGMLDAVADRLEGLAHAVRTGEEPPPADDLDEALEELASRVDTLAKRRRGELAEGRAEQMTSVRRELLFAAAAHPALRTLGADTVKLSAAISRGILSPRV</sequence>
<feature type="transmembrane region" description="Helical" evidence="7">
    <location>
        <begin position="488"/>
        <end position="510"/>
    </location>
</feature>
<feature type="transmembrane region" description="Helical" evidence="7">
    <location>
        <begin position="99"/>
        <end position="120"/>
    </location>
</feature>
<feature type="transmembrane region" description="Helical" evidence="7">
    <location>
        <begin position="418"/>
        <end position="436"/>
    </location>
</feature>
<comment type="caution">
    <text evidence="9">The sequence shown here is derived from an EMBL/GenBank/DDBJ whole genome shotgun (WGS) entry which is preliminary data.</text>
</comment>
<feature type="domain" description="Integral membrane bound transporter" evidence="8">
    <location>
        <begin position="382"/>
        <end position="504"/>
    </location>
</feature>
<reference evidence="9" key="1">
    <citation type="submission" date="2021-01" db="EMBL/GenBank/DDBJ databases">
        <title>Whole genome shotgun sequence of Sinosporangium siamense NBRC 109515.</title>
        <authorList>
            <person name="Komaki H."/>
            <person name="Tamura T."/>
        </authorList>
    </citation>
    <scope>NUCLEOTIDE SEQUENCE</scope>
    <source>
        <strain evidence="9">NBRC 109515</strain>
    </source>
</reference>
<evidence type="ECO:0000256" key="7">
    <source>
        <dbReference type="SAM" id="Phobius"/>
    </source>
</evidence>
<evidence type="ECO:0000256" key="4">
    <source>
        <dbReference type="ARBA" id="ARBA00022989"/>
    </source>
</evidence>
<keyword evidence="2" id="KW-1003">Cell membrane</keyword>
<feature type="transmembrane region" description="Helical" evidence="7">
    <location>
        <begin position="443"/>
        <end position="468"/>
    </location>
</feature>
<evidence type="ECO:0000256" key="1">
    <source>
        <dbReference type="ARBA" id="ARBA00004651"/>
    </source>
</evidence>
<dbReference type="InterPro" id="IPR049453">
    <property type="entry name" value="Memb_transporter_dom"/>
</dbReference>
<evidence type="ECO:0000256" key="2">
    <source>
        <dbReference type="ARBA" id="ARBA00022475"/>
    </source>
</evidence>
<comment type="similarity">
    <text evidence="6">Belongs to the YccS/YhfK family.</text>
</comment>
<keyword evidence="10" id="KW-1185">Reference proteome</keyword>
<name>A0A919RJT5_9ACTN</name>
<evidence type="ECO:0000313" key="10">
    <source>
        <dbReference type="Proteomes" id="UP000606172"/>
    </source>
</evidence>
<dbReference type="PANTHER" id="PTHR30509">
    <property type="entry name" value="P-HYDROXYBENZOIC ACID EFFLUX PUMP SUBUNIT-RELATED"/>
    <property type="match status" value="1"/>
</dbReference>
<proteinExistence type="inferred from homology"/>
<feature type="transmembrane region" description="Helical" evidence="7">
    <location>
        <begin position="51"/>
        <end position="71"/>
    </location>
</feature>
<keyword evidence="4 7" id="KW-1133">Transmembrane helix</keyword>
<evidence type="ECO:0000256" key="3">
    <source>
        <dbReference type="ARBA" id="ARBA00022692"/>
    </source>
</evidence>
<keyword evidence="3 7" id="KW-0812">Transmembrane</keyword>
<accession>A0A919RJT5</accession>
<evidence type="ECO:0000256" key="6">
    <source>
        <dbReference type="ARBA" id="ARBA00043993"/>
    </source>
</evidence>
<evidence type="ECO:0000259" key="8">
    <source>
        <dbReference type="Pfam" id="PF13515"/>
    </source>
</evidence>
<dbReference type="Pfam" id="PF13515">
    <property type="entry name" value="FUSC_2"/>
    <property type="match status" value="1"/>
</dbReference>
<dbReference type="RefSeq" id="WP_380659808.1">
    <property type="nucleotide sequence ID" value="NZ_JBHLZQ010000064.1"/>
</dbReference>
<dbReference type="Proteomes" id="UP000606172">
    <property type="component" value="Unassembled WGS sequence"/>
</dbReference>
<evidence type="ECO:0000313" key="9">
    <source>
        <dbReference type="EMBL" id="GII93659.1"/>
    </source>
</evidence>
<feature type="transmembrane region" description="Helical" evidence="7">
    <location>
        <begin position="375"/>
        <end position="398"/>
    </location>
</feature>